<dbReference type="Proteomes" id="UP000656804">
    <property type="component" value="Unassembled WGS sequence"/>
</dbReference>
<evidence type="ECO:0000256" key="1">
    <source>
        <dbReference type="ARBA" id="ARBA00008710"/>
    </source>
</evidence>
<evidence type="ECO:0000256" key="2">
    <source>
        <dbReference type="ARBA" id="ARBA00049106"/>
    </source>
</evidence>
<organism evidence="3 4">
    <name type="scientific">Nocardioides acrostichi</name>
    <dbReference type="NCBI Taxonomy" id="2784339"/>
    <lineage>
        <taxon>Bacteria</taxon>
        <taxon>Bacillati</taxon>
        <taxon>Actinomycetota</taxon>
        <taxon>Actinomycetes</taxon>
        <taxon>Propionibacteriales</taxon>
        <taxon>Nocardioidaceae</taxon>
        <taxon>Nocardioides</taxon>
    </lineage>
</organism>
<keyword evidence="4" id="KW-1185">Reference proteome</keyword>
<dbReference type="GO" id="GO:0016491">
    <property type="term" value="F:oxidoreductase activity"/>
    <property type="evidence" value="ECO:0007669"/>
    <property type="project" value="InterPro"/>
</dbReference>
<dbReference type="GO" id="GO:0005886">
    <property type="term" value="C:plasma membrane"/>
    <property type="evidence" value="ECO:0007669"/>
    <property type="project" value="TreeGrafter"/>
</dbReference>
<comment type="similarity">
    <text evidence="1">Belongs to the F420H(2)-dependent quinone reductase family.</text>
</comment>
<dbReference type="AlphaFoldDB" id="A0A930UZV9"/>
<evidence type="ECO:0000313" key="3">
    <source>
        <dbReference type="EMBL" id="MBF4161296.1"/>
    </source>
</evidence>
<dbReference type="PANTHER" id="PTHR39428">
    <property type="entry name" value="F420H(2)-DEPENDENT QUINONE REDUCTASE RV1261C"/>
    <property type="match status" value="1"/>
</dbReference>
<dbReference type="RefSeq" id="WP_194502532.1">
    <property type="nucleotide sequence ID" value="NZ_JADIVZ010000002.1"/>
</dbReference>
<evidence type="ECO:0000313" key="4">
    <source>
        <dbReference type="Proteomes" id="UP000656804"/>
    </source>
</evidence>
<comment type="caution">
    <text evidence="3">The sequence shown here is derived from an EMBL/GenBank/DDBJ whole genome shotgun (WGS) entry which is preliminary data.</text>
</comment>
<name>A0A930UZV9_9ACTN</name>
<dbReference type="Gene3D" id="2.30.110.10">
    <property type="entry name" value="Electron Transport, Fmn-binding Protein, Chain A"/>
    <property type="match status" value="1"/>
</dbReference>
<accession>A0A930UZV9</accession>
<dbReference type="InterPro" id="IPR012349">
    <property type="entry name" value="Split_barrel_FMN-bd"/>
</dbReference>
<dbReference type="GO" id="GO:0070967">
    <property type="term" value="F:coenzyme F420 binding"/>
    <property type="evidence" value="ECO:0007669"/>
    <property type="project" value="TreeGrafter"/>
</dbReference>
<dbReference type="Pfam" id="PF04075">
    <property type="entry name" value="F420H2_quin_red"/>
    <property type="match status" value="1"/>
</dbReference>
<dbReference type="InterPro" id="IPR004378">
    <property type="entry name" value="F420H2_quin_Rdtase"/>
</dbReference>
<gene>
    <name evidence="3" type="ORF">ISG29_06300</name>
</gene>
<reference evidence="3" key="1">
    <citation type="submission" date="2020-11" db="EMBL/GenBank/DDBJ databases">
        <title>Nocardioides sp. CBS4Y-1, whole genome shotgun sequence.</title>
        <authorList>
            <person name="Tuo L."/>
        </authorList>
    </citation>
    <scope>NUCLEOTIDE SEQUENCE</scope>
    <source>
        <strain evidence="3">CBS4Y-1</strain>
    </source>
</reference>
<dbReference type="EMBL" id="JADIVZ010000002">
    <property type="protein sequence ID" value="MBF4161296.1"/>
    <property type="molecule type" value="Genomic_DNA"/>
</dbReference>
<dbReference type="NCBIfam" id="TIGR00026">
    <property type="entry name" value="hi_GC_TIGR00026"/>
    <property type="match status" value="1"/>
</dbReference>
<comment type="catalytic activity">
    <reaction evidence="2">
        <text>oxidized coenzyme F420-(gamma-L-Glu)(n) + a quinol + H(+) = reduced coenzyme F420-(gamma-L-Glu)(n) + a quinone</text>
        <dbReference type="Rhea" id="RHEA:39663"/>
        <dbReference type="Rhea" id="RHEA-COMP:12939"/>
        <dbReference type="Rhea" id="RHEA-COMP:14378"/>
        <dbReference type="ChEBI" id="CHEBI:15378"/>
        <dbReference type="ChEBI" id="CHEBI:24646"/>
        <dbReference type="ChEBI" id="CHEBI:132124"/>
        <dbReference type="ChEBI" id="CHEBI:133980"/>
        <dbReference type="ChEBI" id="CHEBI:139511"/>
    </reaction>
</comment>
<proteinExistence type="inferred from homology"/>
<sequence length="171" mass="19083">MPSFGLPEERPPGLDSPWAARAIKYMAKAQVKVFEATNGRIGNTWRVGAGFKKPVPTLLLHHVGRTSGREFTTPLLYLADRPGAPVGTSDLVIVGSQGGMPKHPQWYRNLLAQPDVAVSLPGRRRVAVHARQAPAEEKAQLWPRLVDLYADFEKYERWTDREIPVLVLSPR</sequence>
<dbReference type="PANTHER" id="PTHR39428:SF3">
    <property type="entry name" value="DEAZAFLAVIN-DEPENDENT NITROREDUCTASE"/>
    <property type="match status" value="1"/>
</dbReference>
<protein>
    <submittedName>
        <fullName evidence="3">Nitroreductase family deazaflavin-dependent oxidoreductase</fullName>
    </submittedName>
</protein>